<dbReference type="SUPFAM" id="SSF53474">
    <property type="entry name" value="alpha/beta-Hydrolases"/>
    <property type="match status" value="1"/>
</dbReference>
<dbReference type="InterPro" id="IPR051044">
    <property type="entry name" value="MAG_DAG_Lipase"/>
</dbReference>
<dbReference type="InterPro" id="IPR029058">
    <property type="entry name" value="AB_hydrolase_fold"/>
</dbReference>
<reference evidence="2 3" key="1">
    <citation type="journal article" date="2016" name="Genome Biol. Evol.">
        <title>Divergent and convergent evolution of fungal pathogenicity.</title>
        <authorList>
            <person name="Shang Y."/>
            <person name="Xiao G."/>
            <person name="Zheng P."/>
            <person name="Cen K."/>
            <person name="Zhan S."/>
            <person name="Wang C."/>
        </authorList>
    </citation>
    <scope>NUCLEOTIDE SEQUENCE [LARGE SCALE GENOMIC DNA]</scope>
    <source>
        <strain evidence="2 3">RCEF 2490</strain>
    </source>
</reference>
<accession>A0A168F1I0</accession>
<dbReference type="AlphaFoldDB" id="A0A168F1I0"/>
<evidence type="ECO:0000313" key="3">
    <source>
        <dbReference type="Proteomes" id="UP000078544"/>
    </source>
</evidence>
<keyword evidence="3" id="KW-1185">Reference proteome</keyword>
<feature type="domain" description="Serine aminopeptidase S33" evidence="1">
    <location>
        <begin position="49"/>
        <end position="298"/>
    </location>
</feature>
<sequence length="330" mass="36728">MSTTLEGHFRRGDTSFYSKTWTVGHEGKPRFTFSCWKILTDPLQPEGPIAAKLVFVHGFSEHINRYNDFFPKLAAKGIQVFGWDQRGWGRSVAQPAQRGLTGPTSLVVSDVAAFVKDKLISDGDGSSAPLFVMGHSMGGGEVLTFAADPQYTDLVKQVRGWILECPFVGFPPGEEPSSIKIYLGRLFGRIFPRQQLKHVVPPQYLSRDEKIVQSVRDDPLCHDTGTLEGLASLLDRTAALSSGQVQLGKQVQSVMLAHGTEDRACSYDAAVKFIREQQDVADRTTKTYKGAFHQLHADHCKEEFTTDIVEWILKRTHKLSSAIETFEAKL</sequence>
<evidence type="ECO:0000313" key="2">
    <source>
        <dbReference type="EMBL" id="KZZ99374.1"/>
    </source>
</evidence>
<gene>
    <name evidence="2" type="ORF">AAL_01946</name>
</gene>
<proteinExistence type="predicted"/>
<dbReference type="OrthoDB" id="10249433at2759"/>
<dbReference type="Pfam" id="PF12146">
    <property type="entry name" value="Hydrolase_4"/>
    <property type="match status" value="1"/>
</dbReference>
<dbReference type="Proteomes" id="UP000078544">
    <property type="component" value="Unassembled WGS sequence"/>
</dbReference>
<organism evidence="2 3">
    <name type="scientific">Moelleriella libera RCEF 2490</name>
    <dbReference type="NCBI Taxonomy" id="1081109"/>
    <lineage>
        <taxon>Eukaryota</taxon>
        <taxon>Fungi</taxon>
        <taxon>Dikarya</taxon>
        <taxon>Ascomycota</taxon>
        <taxon>Pezizomycotina</taxon>
        <taxon>Sordariomycetes</taxon>
        <taxon>Hypocreomycetidae</taxon>
        <taxon>Hypocreales</taxon>
        <taxon>Clavicipitaceae</taxon>
        <taxon>Moelleriella</taxon>
    </lineage>
</organism>
<comment type="caution">
    <text evidence="2">The sequence shown here is derived from an EMBL/GenBank/DDBJ whole genome shotgun (WGS) entry which is preliminary data.</text>
</comment>
<dbReference type="Gene3D" id="3.40.50.1820">
    <property type="entry name" value="alpha/beta hydrolase"/>
    <property type="match status" value="1"/>
</dbReference>
<protein>
    <recommendedName>
        <fullName evidence="1">Serine aminopeptidase S33 domain-containing protein</fullName>
    </recommendedName>
</protein>
<dbReference type="EMBL" id="AZGY01000003">
    <property type="protein sequence ID" value="KZZ99374.1"/>
    <property type="molecule type" value="Genomic_DNA"/>
</dbReference>
<name>A0A168F1I0_9HYPO</name>
<evidence type="ECO:0000259" key="1">
    <source>
        <dbReference type="Pfam" id="PF12146"/>
    </source>
</evidence>
<dbReference type="PANTHER" id="PTHR11614">
    <property type="entry name" value="PHOSPHOLIPASE-RELATED"/>
    <property type="match status" value="1"/>
</dbReference>
<dbReference type="STRING" id="1081109.A0A168F1I0"/>
<dbReference type="InterPro" id="IPR022742">
    <property type="entry name" value="Hydrolase_4"/>
</dbReference>